<dbReference type="EMBL" id="JBHTBY010000003">
    <property type="protein sequence ID" value="MFC7320175.1"/>
    <property type="molecule type" value="Genomic_DNA"/>
</dbReference>
<reference evidence="3" key="1">
    <citation type="journal article" date="2019" name="Int. J. Syst. Evol. Microbiol.">
        <title>The Global Catalogue of Microorganisms (GCM) 10K type strain sequencing project: providing services to taxonomists for standard genome sequencing and annotation.</title>
        <authorList>
            <consortium name="The Broad Institute Genomics Platform"/>
            <consortium name="The Broad Institute Genome Sequencing Center for Infectious Disease"/>
            <person name="Wu L."/>
            <person name="Ma J."/>
        </authorList>
    </citation>
    <scope>NUCLEOTIDE SEQUENCE [LARGE SCALE GENOMIC DNA]</scope>
    <source>
        <strain evidence="3">CCUG 73951</strain>
    </source>
</reference>
<feature type="transmembrane region" description="Helical" evidence="1">
    <location>
        <begin position="6"/>
        <end position="24"/>
    </location>
</feature>
<comment type="caution">
    <text evidence="2">The sequence shown here is derived from an EMBL/GenBank/DDBJ whole genome shotgun (WGS) entry which is preliminary data.</text>
</comment>
<dbReference type="InterPro" id="IPR025428">
    <property type="entry name" value="Spore_YhaL"/>
</dbReference>
<dbReference type="RefSeq" id="WP_390216267.1">
    <property type="nucleotide sequence ID" value="NZ_JAPVRC010000008.1"/>
</dbReference>
<proteinExistence type="predicted"/>
<keyword evidence="3" id="KW-1185">Reference proteome</keyword>
<sequence length="67" mass="8134">MIFGLPIWVFVCILFIFLSGYMAYRAMRAEQQIEQQFIEKEGKVYLTRIEEEKEKRKNTTDLRQKAR</sequence>
<keyword evidence="1" id="KW-1133">Transmembrane helix</keyword>
<accession>A0ABW2K0C6</accession>
<keyword evidence="1" id="KW-0472">Membrane</keyword>
<dbReference type="Proteomes" id="UP001596494">
    <property type="component" value="Unassembled WGS sequence"/>
</dbReference>
<gene>
    <name evidence="2" type="ORF">ACFQMN_04740</name>
</gene>
<name>A0ABW2K0C6_9BACI</name>
<protein>
    <submittedName>
        <fullName evidence="2">Sporulation YhaL family protein</fullName>
    </submittedName>
</protein>
<evidence type="ECO:0000313" key="2">
    <source>
        <dbReference type="EMBL" id="MFC7320175.1"/>
    </source>
</evidence>
<keyword evidence="1" id="KW-0812">Transmembrane</keyword>
<evidence type="ECO:0000256" key="1">
    <source>
        <dbReference type="SAM" id="Phobius"/>
    </source>
</evidence>
<dbReference type="Pfam" id="PF14147">
    <property type="entry name" value="Spore_YhaL"/>
    <property type="match status" value="1"/>
</dbReference>
<evidence type="ECO:0000313" key="3">
    <source>
        <dbReference type="Proteomes" id="UP001596494"/>
    </source>
</evidence>
<organism evidence="2 3">
    <name type="scientific">Halobacillus campisalis</name>
    <dbReference type="NCBI Taxonomy" id="435909"/>
    <lineage>
        <taxon>Bacteria</taxon>
        <taxon>Bacillati</taxon>
        <taxon>Bacillota</taxon>
        <taxon>Bacilli</taxon>
        <taxon>Bacillales</taxon>
        <taxon>Bacillaceae</taxon>
        <taxon>Halobacillus</taxon>
    </lineage>
</organism>